<dbReference type="GO" id="GO:0006826">
    <property type="term" value="P:iron ion transport"/>
    <property type="evidence" value="ECO:0007669"/>
    <property type="project" value="UniProtKB-KW"/>
</dbReference>
<proteinExistence type="predicted"/>
<keyword evidence="13" id="KW-1185">Reference proteome</keyword>
<evidence type="ECO:0000256" key="1">
    <source>
        <dbReference type="ARBA" id="ARBA00004202"/>
    </source>
</evidence>
<evidence type="ECO:0000259" key="11">
    <source>
        <dbReference type="PROSITE" id="PS50893"/>
    </source>
</evidence>
<evidence type="ECO:0000256" key="6">
    <source>
        <dbReference type="ARBA" id="ARBA00022840"/>
    </source>
</evidence>
<evidence type="ECO:0000256" key="10">
    <source>
        <dbReference type="SAM" id="MobiDB-lite"/>
    </source>
</evidence>
<dbReference type="PROSITE" id="PS50893">
    <property type="entry name" value="ABC_TRANSPORTER_2"/>
    <property type="match status" value="1"/>
</dbReference>
<dbReference type="GO" id="GO:0016887">
    <property type="term" value="F:ATP hydrolysis activity"/>
    <property type="evidence" value="ECO:0007669"/>
    <property type="project" value="InterPro"/>
</dbReference>
<protein>
    <submittedName>
        <fullName evidence="12">ABC transporter ATP-binding protein</fullName>
    </submittedName>
</protein>
<keyword evidence="3" id="KW-1003">Cell membrane</keyword>
<dbReference type="Pfam" id="PF00005">
    <property type="entry name" value="ABC_tran"/>
    <property type="match status" value="1"/>
</dbReference>
<dbReference type="InterPro" id="IPR051535">
    <property type="entry name" value="Siderophore_ABC-ATPase"/>
</dbReference>
<name>A0A7L7YYX8_9MICO</name>
<dbReference type="InterPro" id="IPR017871">
    <property type="entry name" value="ABC_transporter-like_CS"/>
</dbReference>
<comment type="subcellular location">
    <subcellularLocation>
        <location evidence="1">Cell membrane</location>
        <topology evidence="1">Peripheral membrane protein</topology>
    </subcellularLocation>
</comment>
<keyword evidence="8" id="KW-0406">Ion transport</keyword>
<dbReference type="CDD" id="cd03214">
    <property type="entry name" value="ABC_Iron-Siderophores_B12_Hemin"/>
    <property type="match status" value="1"/>
</dbReference>
<feature type="compositionally biased region" description="Basic residues" evidence="10">
    <location>
        <begin position="72"/>
        <end position="84"/>
    </location>
</feature>
<dbReference type="KEGG" id="czh:H9X71_08320"/>
<keyword evidence="2" id="KW-0813">Transport</keyword>
<evidence type="ECO:0000256" key="5">
    <source>
        <dbReference type="ARBA" id="ARBA00022741"/>
    </source>
</evidence>
<evidence type="ECO:0000313" key="13">
    <source>
        <dbReference type="Proteomes" id="UP000516660"/>
    </source>
</evidence>
<dbReference type="InterPro" id="IPR027417">
    <property type="entry name" value="P-loop_NTPase"/>
</dbReference>
<dbReference type="GO" id="GO:0005886">
    <property type="term" value="C:plasma membrane"/>
    <property type="evidence" value="ECO:0007669"/>
    <property type="project" value="UniProtKB-SubCell"/>
</dbReference>
<accession>A0A7L7YYX8</accession>
<keyword evidence="7" id="KW-0408">Iron</keyword>
<dbReference type="GO" id="GO:0005524">
    <property type="term" value="F:ATP binding"/>
    <property type="evidence" value="ECO:0007669"/>
    <property type="project" value="UniProtKB-KW"/>
</dbReference>
<evidence type="ECO:0000256" key="3">
    <source>
        <dbReference type="ARBA" id="ARBA00022475"/>
    </source>
</evidence>
<evidence type="ECO:0000256" key="7">
    <source>
        <dbReference type="ARBA" id="ARBA00023004"/>
    </source>
</evidence>
<evidence type="ECO:0000256" key="4">
    <source>
        <dbReference type="ARBA" id="ARBA00022496"/>
    </source>
</evidence>
<dbReference type="InterPro" id="IPR003593">
    <property type="entry name" value="AAA+_ATPase"/>
</dbReference>
<dbReference type="SUPFAM" id="SSF52540">
    <property type="entry name" value="P-loop containing nucleoside triphosphate hydrolases"/>
    <property type="match status" value="1"/>
</dbReference>
<dbReference type="SMART" id="SM00382">
    <property type="entry name" value="AAA"/>
    <property type="match status" value="1"/>
</dbReference>
<evidence type="ECO:0000256" key="8">
    <source>
        <dbReference type="ARBA" id="ARBA00023065"/>
    </source>
</evidence>
<dbReference type="Proteomes" id="UP000516660">
    <property type="component" value="Chromosome"/>
</dbReference>
<feature type="compositionally biased region" description="Basic residues" evidence="10">
    <location>
        <begin position="1"/>
        <end position="11"/>
    </location>
</feature>
<keyword evidence="6 12" id="KW-0067">ATP-binding</keyword>
<feature type="domain" description="ABC transporter" evidence="11">
    <location>
        <begin position="159"/>
        <end position="395"/>
    </location>
</feature>
<dbReference type="InterPro" id="IPR003439">
    <property type="entry name" value="ABC_transporter-like_ATP-bd"/>
</dbReference>
<dbReference type="EMBL" id="CP061274">
    <property type="protein sequence ID" value="QOD42652.1"/>
    <property type="molecule type" value="Genomic_DNA"/>
</dbReference>
<dbReference type="AlphaFoldDB" id="A0A7L7YYX8"/>
<keyword evidence="5" id="KW-0547">Nucleotide-binding</keyword>
<feature type="compositionally biased region" description="Basic residues" evidence="10">
    <location>
        <begin position="103"/>
        <end position="140"/>
    </location>
</feature>
<dbReference type="Gene3D" id="3.40.50.300">
    <property type="entry name" value="P-loop containing nucleotide triphosphate hydrolases"/>
    <property type="match status" value="1"/>
</dbReference>
<dbReference type="PANTHER" id="PTHR42771">
    <property type="entry name" value="IRON(3+)-HYDROXAMATE IMPORT ATP-BINDING PROTEIN FHUC"/>
    <property type="match status" value="1"/>
</dbReference>
<sequence>MAHRIPRRRAQLARGPDGGGCPPRRHRTHDPRAARAGRPAAGSRRRPVHRRARAPHGRRAAGVGRPGDGRHRVGRGAHRLHRARGPSPRAPGERDVPPAPRGVRPRRSRPPVGGRSRRAHRDPRLHRPDRGRHRPRRRALPRLPPRPPGAGGKQVSAGFEVEDVAVRFGDHAAVDGVSLRIRPGRITAVIGPNGCGKSTLLRAVARLHVPDAGRVTLDGADVHRIPPGEYARRVAVLPQAPIAPASLTVADLVARGRDPHRRWCDRWSAADETAVHEALAQTGLVELADRALESLSGGQRQRAWIALALAQRTGVLLLDEPTTYLDIAHQLEVLDTVRLLHQEREVTVVMVLHDLSLAARYADDLVAMRDGRVIATGPPAEVITPEVLREVFGVECRVLVDEDDGHPIVVPRSVVSSSPA</sequence>
<organism evidence="12 13">
    <name type="scientific">Clavibacter zhangzhiyongii</name>
    <dbReference type="NCBI Taxonomy" id="2768071"/>
    <lineage>
        <taxon>Bacteria</taxon>
        <taxon>Bacillati</taxon>
        <taxon>Actinomycetota</taxon>
        <taxon>Actinomycetes</taxon>
        <taxon>Micrococcales</taxon>
        <taxon>Microbacteriaceae</taxon>
        <taxon>Clavibacter</taxon>
    </lineage>
</organism>
<dbReference type="PANTHER" id="PTHR42771:SF2">
    <property type="entry name" value="IRON(3+)-HYDROXAMATE IMPORT ATP-BINDING PROTEIN FHUC"/>
    <property type="match status" value="1"/>
</dbReference>
<evidence type="ECO:0000313" key="12">
    <source>
        <dbReference type="EMBL" id="QOD42652.1"/>
    </source>
</evidence>
<dbReference type="PROSITE" id="PS00211">
    <property type="entry name" value="ABC_TRANSPORTER_1"/>
    <property type="match status" value="1"/>
</dbReference>
<evidence type="ECO:0000256" key="2">
    <source>
        <dbReference type="ARBA" id="ARBA00022448"/>
    </source>
</evidence>
<feature type="compositionally biased region" description="Basic residues" evidence="10">
    <location>
        <begin position="43"/>
        <end position="59"/>
    </location>
</feature>
<feature type="region of interest" description="Disordered" evidence="10">
    <location>
        <begin position="1"/>
        <end position="155"/>
    </location>
</feature>
<reference evidence="12 13" key="1">
    <citation type="submission" date="2020-08" db="EMBL/GenBank/DDBJ databases">
        <title>Description of Clavibacter zhangzhiyonge sp. nov., a phytopathogenic actinobacterium isolated from barley seeds, causing leaf brown spot and decline.</title>
        <authorList>
            <person name="Tian Q."/>
            <person name="Chuan J."/>
            <person name="Zhao W."/>
            <person name="Li X."/>
        </authorList>
    </citation>
    <scope>NUCLEOTIDE SEQUENCE [LARGE SCALE GENOMIC DNA]</scope>
    <source>
        <strain evidence="12 13">DM1</strain>
    </source>
</reference>
<keyword evidence="9" id="KW-0472">Membrane</keyword>
<dbReference type="FunFam" id="3.40.50.300:FF:000134">
    <property type="entry name" value="Iron-enterobactin ABC transporter ATP-binding protein"/>
    <property type="match status" value="1"/>
</dbReference>
<keyword evidence="4" id="KW-0410">Iron transport</keyword>
<gene>
    <name evidence="12" type="ORF">H9X71_08320</name>
</gene>
<evidence type="ECO:0000256" key="9">
    <source>
        <dbReference type="ARBA" id="ARBA00023136"/>
    </source>
</evidence>